<sequence>MITNDSKISIKTIFGNDIRRFSLCKNANYESLIKIIDHYYMISCSDTKMYSLTYLDEEQEMIKFSSNKEFKEALKFATTCFPPLLKITIEKKKTTQKFQNEEESKNENSSRKEQFLYPGIPPPLYFQLLTNCSDVLELVLDLTKQNSVLLWADQNSEELIKELTEIIISGVGGIESLLISIEKLYQNSNLGSQNENAIKKLACLIANKTSSFKFFLRLLPPLFPNLHNYTQINKDNKIFSFPSEKKQQEFANSNIFQNQTVNNVNTSNKNLNPNNKNSNESFEKIYEQKQLYKQTFREKTEKKWDSEFDPERENKYEHKQERGRGREREREREREGTIEMKRERGRERERERGNRNYFKKQYKTTNEIQYEDNLDNKYTETQDQYYTTKPKQYHQKHYRDPERIHISRTSKKFNKPYNINENSSFNNNPNSNIRQPRSRNNPKYPRNQFYNHNQN</sequence>
<dbReference type="Pfam" id="PF00564">
    <property type="entry name" value="PB1"/>
    <property type="match status" value="1"/>
</dbReference>
<evidence type="ECO:0000259" key="2">
    <source>
        <dbReference type="PROSITE" id="PS51745"/>
    </source>
</evidence>
<dbReference type="SMART" id="SM00666">
    <property type="entry name" value="PB1"/>
    <property type="match status" value="1"/>
</dbReference>
<dbReference type="InterPro" id="IPR000270">
    <property type="entry name" value="PB1_dom"/>
</dbReference>
<feature type="domain" description="PB1" evidence="2">
    <location>
        <begin position="7"/>
        <end position="92"/>
    </location>
</feature>
<comment type="caution">
    <text evidence="3">The sequence shown here is derived from an EMBL/GenBank/DDBJ whole genome shotgun (WGS) entry which is preliminary data.</text>
</comment>
<protein>
    <submittedName>
        <fullName evidence="3">Chascon isoform d-related</fullName>
    </submittedName>
</protein>
<evidence type="ECO:0000313" key="3">
    <source>
        <dbReference type="EMBL" id="KAJ3423577.1"/>
    </source>
</evidence>
<feature type="region of interest" description="Disordered" evidence="1">
    <location>
        <begin position="255"/>
        <end position="279"/>
    </location>
</feature>
<dbReference type="EMBL" id="JANTQA010000076">
    <property type="protein sequence ID" value="KAJ3423577.1"/>
    <property type="molecule type" value="Genomic_DNA"/>
</dbReference>
<dbReference type="Proteomes" id="UP001146793">
    <property type="component" value="Unassembled WGS sequence"/>
</dbReference>
<accession>A0AAV7Y4X5</accession>
<reference evidence="3" key="1">
    <citation type="submission" date="2022-08" db="EMBL/GenBank/DDBJ databases">
        <title>Novel sulphate-reducing endosymbionts in the free-living metamonad Anaeramoeba.</title>
        <authorList>
            <person name="Jerlstrom-Hultqvist J."/>
            <person name="Cepicka I."/>
            <person name="Gallot-Lavallee L."/>
            <person name="Salas-Leiva D."/>
            <person name="Curtis B.A."/>
            <person name="Zahonova K."/>
            <person name="Pipaliya S."/>
            <person name="Dacks J."/>
            <person name="Roger A.J."/>
        </authorList>
    </citation>
    <scope>NUCLEOTIDE SEQUENCE</scope>
    <source>
        <strain evidence="3">Busselton2</strain>
    </source>
</reference>
<evidence type="ECO:0000256" key="1">
    <source>
        <dbReference type="SAM" id="MobiDB-lite"/>
    </source>
</evidence>
<dbReference type="SUPFAM" id="SSF54277">
    <property type="entry name" value="CAD &amp; PB1 domains"/>
    <property type="match status" value="1"/>
</dbReference>
<dbReference type="Gene3D" id="3.10.20.90">
    <property type="entry name" value="Phosphatidylinositol 3-kinase Catalytic Subunit, Chain A, domain 1"/>
    <property type="match status" value="1"/>
</dbReference>
<dbReference type="PROSITE" id="PS51745">
    <property type="entry name" value="PB1"/>
    <property type="match status" value="1"/>
</dbReference>
<dbReference type="CDD" id="cd05992">
    <property type="entry name" value="PB1"/>
    <property type="match status" value="1"/>
</dbReference>
<feature type="region of interest" description="Disordered" evidence="1">
    <location>
        <begin position="407"/>
        <end position="455"/>
    </location>
</feature>
<feature type="compositionally biased region" description="Basic and acidic residues" evidence="1">
    <location>
        <begin position="302"/>
        <end position="354"/>
    </location>
</feature>
<feature type="compositionally biased region" description="Low complexity" evidence="1">
    <location>
        <begin position="418"/>
        <end position="442"/>
    </location>
</feature>
<feature type="compositionally biased region" description="Low complexity" evidence="1">
    <location>
        <begin position="257"/>
        <end position="279"/>
    </location>
</feature>
<organism evidence="3 4">
    <name type="scientific">Anaeramoeba flamelloides</name>
    <dbReference type="NCBI Taxonomy" id="1746091"/>
    <lineage>
        <taxon>Eukaryota</taxon>
        <taxon>Metamonada</taxon>
        <taxon>Anaeramoebidae</taxon>
        <taxon>Anaeramoeba</taxon>
    </lineage>
</organism>
<proteinExistence type="predicted"/>
<evidence type="ECO:0000313" key="4">
    <source>
        <dbReference type="Proteomes" id="UP001146793"/>
    </source>
</evidence>
<dbReference type="AlphaFoldDB" id="A0AAV7Y4X5"/>
<name>A0AAV7Y4X5_9EUKA</name>
<dbReference type="InterPro" id="IPR053793">
    <property type="entry name" value="PB1-like"/>
</dbReference>
<gene>
    <name evidence="3" type="ORF">M0812_30110</name>
</gene>
<feature type="region of interest" description="Disordered" evidence="1">
    <location>
        <begin position="302"/>
        <end position="376"/>
    </location>
</feature>